<reference evidence="7 8" key="1">
    <citation type="submission" date="2019-05" db="EMBL/GenBank/DDBJ databases">
        <title>Dyadobacter AR-3-8 sp. nov., isolated from arctic soil.</title>
        <authorList>
            <person name="Chaudhary D.K."/>
        </authorList>
    </citation>
    <scope>NUCLEOTIDE SEQUENCE [LARGE SCALE GENOMIC DNA]</scope>
    <source>
        <strain evidence="7 8">AR-3-8</strain>
    </source>
</reference>
<comment type="caution">
    <text evidence="7">The sequence shown here is derived from an EMBL/GenBank/DDBJ whole genome shotgun (WGS) entry which is preliminary data.</text>
</comment>
<dbReference type="PANTHER" id="PTHR23514">
    <property type="entry name" value="BYPASS OF STOP CODON PROTEIN 6"/>
    <property type="match status" value="1"/>
</dbReference>
<feature type="domain" description="Major facilitator superfamily (MFS) profile" evidence="6">
    <location>
        <begin position="30"/>
        <end position="398"/>
    </location>
</feature>
<dbReference type="AlphaFoldDB" id="A0A4U6D090"/>
<evidence type="ECO:0000256" key="1">
    <source>
        <dbReference type="ARBA" id="ARBA00004141"/>
    </source>
</evidence>
<dbReference type="InterPro" id="IPR020846">
    <property type="entry name" value="MFS_dom"/>
</dbReference>
<keyword evidence="3 5" id="KW-1133">Transmembrane helix</keyword>
<feature type="transmembrane region" description="Helical" evidence="5">
    <location>
        <begin position="96"/>
        <end position="114"/>
    </location>
</feature>
<feature type="transmembrane region" description="Helical" evidence="5">
    <location>
        <begin position="216"/>
        <end position="238"/>
    </location>
</feature>
<dbReference type="CDD" id="cd17393">
    <property type="entry name" value="MFS_MosC_like"/>
    <property type="match status" value="1"/>
</dbReference>
<feature type="transmembrane region" description="Helical" evidence="5">
    <location>
        <begin position="33"/>
        <end position="52"/>
    </location>
</feature>
<dbReference type="SUPFAM" id="SSF103473">
    <property type="entry name" value="MFS general substrate transporter"/>
    <property type="match status" value="1"/>
</dbReference>
<keyword evidence="4 5" id="KW-0472">Membrane</keyword>
<evidence type="ECO:0000256" key="5">
    <source>
        <dbReference type="SAM" id="Phobius"/>
    </source>
</evidence>
<protein>
    <submittedName>
        <fullName evidence="7">MFS transporter</fullName>
    </submittedName>
</protein>
<evidence type="ECO:0000259" key="6">
    <source>
        <dbReference type="PROSITE" id="PS50850"/>
    </source>
</evidence>
<dbReference type="InterPro" id="IPR036259">
    <property type="entry name" value="MFS_trans_sf"/>
</dbReference>
<organism evidence="7 8">
    <name type="scientific">Dyadobacter frigoris</name>
    <dbReference type="NCBI Taxonomy" id="2576211"/>
    <lineage>
        <taxon>Bacteria</taxon>
        <taxon>Pseudomonadati</taxon>
        <taxon>Bacteroidota</taxon>
        <taxon>Cytophagia</taxon>
        <taxon>Cytophagales</taxon>
        <taxon>Spirosomataceae</taxon>
        <taxon>Dyadobacter</taxon>
    </lineage>
</organism>
<feature type="transmembrane region" description="Helical" evidence="5">
    <location>
        <begin position="374"/>
        <end position="394"/>
    </location>
</feature>
<name>A0A4U6D090_9BACT</name>
<evidence type="ECO:0000256" key="4">
    <source>
        <dbReference type="ARBA" id="ARBA00023136"/>
    </source>
</evidence>
<dbReference type="Gene3D" id="1.20.1250.20">
    <property type="entry name" value="MFS general substrate transporter like domains"/>
    <property type="match status" value="2"/>
</dbReference>
<evidence type="ECO:0000313" key="7">
    <source>
        <dbReference type="EMBL" id="TKT90559.1"/>
    </source>
</evidence>
<evidence type="ECO:0000313" key="8">
    <source>
        <dbReference type="Proteomes" id="UP000304900"/>
    </source>
</evidence>
<dbReference type="InterPro" id="IPR011701">
    <property type="entry name" value="MFS"/>
</dbReference>
<feature type="transmembrane region" description="Helical" evidence="5">
    <location>
        <begin position="157"/>
        <end position="176"/>
    </location>
</feature>
<keyword evidence="2 5" id="KW-0812">Transmembrane</keyword>
<gene>
    <name evidence="7" type="ORF">FDK13_19735</name>
</gene>
<feature type="transmembrane region" description="Helical" evidence="5">
    <location>
        <begin position="315"/>
        <end position="336"/>
    </location>
</feature>
<dbReference type="PANTHER" id="PTHR23514:SF13">
    <property type="entry name" value="INNER MEMBRANE PROTEIN YBJJ"/>
    <property type="match status" value="1"/>
</dbReference>
<feature type="transmembrane region" description="Helical" evidence="5">
    <location>
        <begin position="258"/>
        <end position="279"/>
    </location>
</feature>
<keyword evidence="8" id="KW-1185">Reference proteome</keyword>
<evidence type="ECO:0000256" key="2">
    <source>
        <dbReference type="ARBA" id="ARBA00022692"/>
    </source>
</evidence>
<sequence length="398" mass="41696">MQICIILQNISPKTKMKNVEITNDKRTKAARKASLLIFLVCGIGLSSWAPMVPFAKINLGLDDAALGLVLLSLGAGAILTMPFTGFFINKFGSRKVMLVAAVMIAIVLPLLLLTNSAWQLAAVLFIFGAAIGSIDVAMNSHAVLVQDKYGRHIMSSFHGMFSLGGLAGSIGLGFLIKMGLSPSLAAVSISVMLVVIAGSQYQYLFAKAEEKSVDSFSFSLPTGPVVALGLMCFVFFLAEGALLDWSAVFLQFNRNFEPSMAGLGYAVFSVSMAVMRLTGDKIIHKIGSSKVVLYGALVASAGYFIAVLIPWPGAALIGFALVGLGAANVVPVFFTAAGNIPGIAASVSLPAVTTLGYMGQLAGPAMIGFIADAFSLPIALGFVGVLLLICAFTYKENK</sequence>
<feature type="transmembrane region" description="Helical" evidence="5">
    <location>
        <begin position="120"/>
        <end position="145"/>
    </location>
</feature>
<accession>A0A4U6D090</accession>
<proteinExistence type="predicted"/>
<feature type="transmembrane region" description="Helical" evidence="5">
    <location>
        <begin position="291"/>
        <end position="309"/>
    </location>
</feature>
<dbReference type="Pfam" id="PF07690">
    <property type="entry name" value="MFS_1"/>
    <property type="match status" value="1"/>
</dbReference>
<dbReference type="Proteomes" id="UP000304900">
    <property type="component" value="Unassembled WGS sequence"/>
</dbReference>
<dbReference type="GO" id="GO:0016020">
    <property type="term" value="C:membrane"/>
    <property type="evidence" value="ECO:0007669"/>
    <property type="project" value="UniProtKB-SubCell"/>
</dbReference>
<dbReference type="OrthoDB" id="9809599at2"/>
<dbReference type="InterPro" id="IPR051788">
    <property type="entry name" value="MFS_Transporter"/>
</dbReference>
<comment type="subcellular location">
    <subcellularLocation>
        <location evidence="1">Membrane</location>
        <topology evidence="1">Multi-pass membrane protein</topology>
    </subcellularLocation>
</comment>
<evidence type="ECO:0000256" key="3">
    <source>
        <dbReference type="ARBA" id="ARBA00022989"/>
    </source>
</evidence>
<dbReference type="PROSITE" id="PS50850">
    <property type="entry name" value="MFS"/>
    <property type="match status" value="1"/>
</dbReference>
<feature type="transmembrane region" description="Helical" evidence="5">
    <location>
        <begin position="343"/>
        <end position="362"/>
    </location>
</feature>
<feature type="transmembrane region" description="Helical" evidence="5">
    <location>
        <begin position="182"/>
        <end position="204"/>
    </location>
</feature>
<dbReference type="EMBL" id="SZVO01000009">
    <property type="protein sequence ID" value="TKT90559.1"/>
    <property type="molecule type" value="Genomic_DNA"/>
</dbReference>
<dbReference type="GO" id="GO:0022857">
    <property type="term" value="F:transmembrane transporter activity"/>
    <property type="evidence" value="ECO:0007669"/>
    <property type="project" value="InterPro"/>
</dbReference>
<feature type="transmembrane region" description="Helical" evidence="5">
    <location>
        <begin position="64"/>
        <end position="89"/>
    </location>
</feature>